<dbReference type="PROSITE" id="PS01332">
    <property type="entry name" value="HTH_RRF2_1"/>
    <property type="match status" value="1"/>
</dbReference>
<proteinExistence type="predicted"/>
<dbReference type="OrthoDB" id="9802344at2"/>
<dbReference type="PANTHER" id="PTHR33221:SF5">
    <property type="entry name" value="HTH-TYPE TRANSCRIPTIONAL REGULATOR ISCR"/>
    <property type="match status" value="1"/>
</dbReference>
<dbReference type="PROSITE" id="PS51197">
    <property type="entry name" value="HTH_RRF2_2"/>
    <property type="match status" value="1"/>
</dbReference>
<dbReference type="Pfam" id="PF02082">
    <property type="entry name" value="Rrf2"/>
    <property type="match status" value="1"/>
</dbReference>
<keyword evidence="3" id="KW-1185">Reference proteome</keyword>
<dbReference type="InterPro" id="IPR030489">
    <property type="entry name" value="TR_Rrf2-type_CS"/>
</dbReference>
<dbReference type="InterPro" id="IPR000944">
    <property type="entry name" value="Tscrpt_reg_Rrf2"/>
</dbReference>
<dbReference type="GO" id="GO:0003677">
    <property type="term" value="F:DNA binding"/>
    <property type="evidence" value="ECO:0007669"/>
    <property type="project" value="UniProtKB-KW"/>
</dbReference>
<dbReference type="EMBL" id="BJYT01000001">
    <property type="protein sequence ID" value="GEO07917.1"/>
    <property type="molecule type" value="Genomic_DNA"/>
</dbReference>
<accession>A0A512B7X8</accession>
<sequence>MLSMKTQYAFKALMYMAQQDKQRPILIAEISEQKTIPLKFLENILLQLKKAGILDSKKGKGGGYLFAKNPADIKLATVMRLMDGPISLLPCVSLHFYTKCKNCDENYCGLNRVMLQVRDASLAILENKTVADIAGTGIIL</sequence>
<dbReference type="RefSeq" id="WP_147201862.1">
    <property type="nucleotide sequence ID" value="NZ_BJYT01000001.1"/>
</dbReference>
<gene>
    <name evidence="2" type="ORF">SAE01_04130</name>
</gene>
<dbReference type="GO" id="GO:0003700">
    <property type="term" value="F:DNA-binding transcription factor activity"/>
    <property type="evidence" value="ECO:0007669"/>
    <property type="project" value="TreeGrafter"/>
</dbReference>
<comment type="caution">
    <text evidence="2">The sequence shown here is derived from an EMBL/GenBank/DDBJ whole genome shotgun (WGS) entry which is preliminary data.</text>
</comment>
<dbReference type="NCBIfam" id="TIGR00738">
    <property type="entry name" value="rrf2_super"/>
    <property type="match status" value="1"/>
</dbReference>
<dbReference type="InterPro" id="IPR036388">
    <property type="entry name" value="WH-like_DNA-bd_sf"/>
</dbReference>
<protein>
    <submittedName>
        <fullName evidence="2">Rrf2 family transcriptional regulator</fullName>
    </submittedName>
</protein>
<evidence type="ECO:0000313" key="2">
    <source>
        <dbReference type="EMBL" id="GEO07917.1"/>
    </source>
</evidence>
<dbReference type="PANTHER" id="PTHR33221">
    <property type="entry name" value="WINGED HELIX-TURN-HELIX TRANSCRIPTIONAL REGULATOR, RRF2 FAMILY"/>
    <property type="match status" value="1"/>
</dbReference>
<keyword evidence="1" id="KW-0238">DNA-binding</keyword>
<dbReference type="SUPFAM" id="SSF46785">
    <property type="entry name" value="Winged helix' DNA-binding domain"/>
    <property type="match status" value="1"/>
</dbReference>
<dbReference type="GO" id="GO:0005829">
    <property type="term" value="C:cytosol"/>
    <property type="evidence" value="ECO:0007669"/>
    <property type="project" value="TreeGrafter"/>
</dbReference>
<evidence type="ECO:0000313" key="3">
    <source>
        <dbReference type="Proteomes" id="UP000321513"/>
    </source>
</evidence>
<dbReference type="InterPro" id="IPR036390">
    <property type="entry name" value="WH_DNA-bd_sf"/>
</dbReference>
<evidence type="ECO:0000256" key="1">
    <source>
        <dbReference type="ARBA" id="ARBA00023125"/>
    </source>
</evidence>
<dbReference type="AlphaFoldDB" id="A0A512B7X8"/>
<reference evidence="2 3" key="1">
    <citation type="submission" date="2019-07" db="EMBL/GenBank/DDBJ databases">
        <title>Whole genome shotgun sequence of Segetibacter aerophilus NBRC 106135.</title>
        <authorList>
            <person name="Hosoyama A."/>
            <person name="Uohara A."/>
            <person name="Ohji S."/>
            <person name="Ichikawa N."/>
        </authorList>
    </citation>
    <scope>NUCLEOTIDE SEQUENCE [LARGE SCALE GENOMIC DNA]</scope>
    <source>
        <strain evidence="2 3">NBRC 106135</strain>
    </source>
</reference>
<dbReference type="Gene3D" id="1.10.10.10">
    <property type="entry name" value="Winged helix-like DNA-binding domain superfamily/Winged helix DNA-binding domain"/>
    <property type="match status" value="1"/>
</dbReference>
<name>A0A512B7X8_9BACT</name>
<organism evidence="2 3">
    <name type="scientific">Segetibacter aerophilus</name>
    <dbReference type="NCBI Taxonomy" id="670293"/>
    <lineage>
        <taxon>Bacteria</taxon>
        <taxon>Pseudomonadati</taxon>
        <taxon>Bacteroidota</taxon>
        <taxon>Chitinophagia</taxon>
        <taxon>Chitinophagales</taxon>
        <taxon>Chitinophagaceae</taxon>
        <taxon>Segetibacter</taxon>
    </lineage>
</organism>
<dbReference type="Proteomes" id="UP000321513">
    <property type="component" value="Unassembled WGS sequence"/>
</dbReference>